<evidence type="ECO:0000256" key="2">
    <source>
        <dbReference type="ARBA" id="ARBA00022643"/>
    </source>
</evidence>
<protein>
    <submittedName>
        <fullName evidence="5">Nitronate monooxygenase</fullName>
    </submittedName>
</protein>
<organism evidence="5 6">
    <name type="scientific">Crateriforma conspicua</name>
    <dbReference type="NCBI Taxonomy" id="2527996"/>
    <lineage>
        <taxon>Bacteria</taxon>
        <taxon>Pseudomonadati</taxon>
        <taxon>Planctomycetota</taxon>
        <taxon>Planctomycetia</taxon>
        <taxon>Planctomycetales</taxon>
        <taxon>Planctomycetaceae</taxon>
        <taxon>Crateriforma</taxon>
    </lineage>
</organism>
<keyword evidence="3" id="KW-0560">Oxidoreductase</keyword>
<accession>A0A5C5YBZ1</accession>
<evidence type="ECO:0000313" key="6">
    <source>
        <dbReference type="Proteomes" id="UP000317238"/>
    </source>
</evidence>
<dbReference type="RefSeq" id="WP_196784496.1">
    <property type="nucleotide sequence ID" value="NZ_CP036319.1"/>
</dbReference>
<keyword evidence="2" id="KW-0288">FMN</keyword>
<keyword evidence="5" id="KW-0503">Monooxygenase</keyword>
<reference evidence="5 6" key="1">
    <citation type="submission" date="2019-02" db="EMBL/GenBank/DDBJ databases">
        <title>Deep-cultivation of Planctomycetes and their phenomic and genomic characterization uncovers novel biology.</title>
        <authorList>
            <person name="Wiegand S."/>
            <person name="Jogler M."/>
            <person name="Boedeker C."/>
            <person name="Pinto D."/>
            <person name="Vollmers J."/>
            <person name="Rivas-Marin E."/>
            <person name="Kohn T."/>
            <person name="Peeters S.H."/>
            <person name="Heuer A."/>
            <person name="Rast P."/>
            <person name="Oberbeckmann S."/>
            <person name="Bunk B."/>
            <person name="Jeske O."/>
            <person name="Meyerdierks A."/>
            <person name="Storesund J.E."/>
            <person name="Kallscheuer N."/>
            <person name="Luecker S."/>
            <person name="Lage O.M."/>
            <person name="Pohl T."/>
            <person name="Merkel B.J."/>
            <person name="Hornburger P."/>
            <person name="Mueller R.-W."/>
            <person name="Bruemmer F."/>
            <person name="Labrenz M."/>
            <person name="Spormann A.M."/>
            <person name="Op Den Camp H."/>
            <person name="Overmann J."/>
            <person name="Amann R."/>
            <person name="Jetten M.S.M."/>
            <person name="Mascher T."/>
            <person name="Medema M.H."/>
            <person name="Devos D.P."/>
            <person name="Kaster A.-K."/>
            <person name="Ovreas L."/>
            <person name="Rohde M."/>
            <person name="Galperin M.Y."/>
            <person name="Jogler C."/>
        </authorList>
    </citation>
    <scope>NUCLEOTIDE SEQUENCE [LARGE SCALE GENOMIC DNA]</scope>
    <source>
        <strain evidence="5 6">Pan14r</strain>
    </source>
</reference>
<dbReference type="AlphaFoldDB" id="A0A5C5YBZ1"/>
<dbReference type="InterPro" id="IPR004136">
    <property type="entry name" value="NMO"/>
</dbReference>
<dbReference type="CDD" id="cd04730">
    <property type="entry name" value="NPD_like"/>
    <property type="match status" value="1"/>
</dbReference>
<name>A0A5C5YBZ1_9PLAN</name>
<sequence length="488" mass="52157">MFSSDATAQEPVLIQGGMGAAVSNWRLAKAVAMTGQLGVVSGTAMDVVLSRRLQLGDPGGHMRRALADFPFPEMARRILDKFYVPDGKAADQPFRGAMVITDTPTTSQLELVVVANFVEVWLAKEDHDGPIGINLLEKIQTPTLASLYGAMLAGVDYVLMGAGIPKFIPGALDRLSRGEAAELPLHILDADQPVYSRFDPVAFGAGEITWLNRPKFLAIVASATLASMLAKKSTGKVDGFIIEGPTAGGHNAPPRGRTELNDRGEPVYGRRDVVKLAEIAKIGLPFWLAGSYGSADAIEQAIAEGATGVQVGTPFAFCQESGLSDGIKTEVIQRAREGKLDVHTDPLASPTGFPFKVLQLNDTMSELPIYQERKRICDLGFLRQGYVREDGKTGWRCPAEPVDDYVRKGGKVEDTVGRKCVCNGLLADIGLAQTRKSGETELPLVTSGNDVVNIGRFLPSDDATAYSAADVVETLLTKMPAAEVATTV</sequence>
<dbReference type="SUPFAM" id="SSF51412">
    <property type="entry name" value="Inosine monophosphate dehydrogenase (IMPDH)"/>
    <property type="match status" value="1"/>
</dbReference>
<dbReference type="EMBL" id="SJPL01000001">
    <property type="protein sequence ID" value="TWT72448.1"/>
    <property type="molecule type" value="Genomic_DNA"/>
</dbReference>
<evidence type="ECO:0000256" key="1">
    <source>
        <dbReference type="ARBA" id="ARBA00022630"/>
    </source>
</evidence>
<gene>
    <name evidence="5" type="ORF">Pan14r_47680</name>
</gene>
<dbReference type="Proteomes" id="UP000317238">
    <property type="component" value="Unassembled WGS sequence"/>
</dbReference>
<evidence type="ECO:0000256" key="4">
    <source>
        <dbReference type="SAM" id="MobiDB-lite"/>
    </source>
</evidence>
<keyword evidence="1" id="KW-0285">Flavoprotein</keyword>
<dbReference type="PANTHER" id="PTHR32332">
    <property type="entry name" value="2-NITROPROPANE DIOXYGENASE"/>
    <property type="match status" value="1"/>
</dbReference>
<dbReference type="PANTHER" id="PTHR32332:SF33">
    <property type="entry name" value="NITRONATE MONOOXYGENASE DOMAIN-CONTAINING PROTEIN"/>
    <property type="match status" value="1"/>
</dbReference>
<dbReference type="InterPro" id="IPR013785">
    <property type="entry name" value="Aldolase_TIM"/>
</dbReference>
<dbReference type="GO" id="GO:0018580">
    <property type="term" value="F:nitronate monooxygenase activity"/>
    <property type="evidence" value="ECO:0007669"/>
    <property type="project" value="InterPro"/>
</dbReference>
<dbReference type="Gene3D" id="3.20.20.70">
    <property type="entry name" value="Aldolase class I"/>
    <property type="match status" value="1"/>
</dbReference>
<evidence type="ECO:0000313" key="5">
    <source>
        <dbReference type="EMBL" id="TWT72448.1"/>
    </source>
</evidence>
<comment type="caution">
    <text evidence="5">The sequence shown here is derived from an EMBL/GenBank/DDBJ whole genome shotgun (WGS) entry which is preliminary data.</text>
</comment>
<proteinExistence type="predicted"/>
<evidence type="ECO:0000256" key="3">
    <source>
        <dbReference type="ARBA" id="ARBA00023002"/>
    </source>
</evidence>
<feature type="region of interest" description="Disordered" evidence="4">
    <location>
        <begin position="245"/>
        <end position="264"/>
    </location>
</feature>
<keyword evidence="6" id="KW-1185">Reference proteome</keyword>
<dbReference type="Pfam" id="PF03060">
    <property type="entry name" value="NMO"/>
    <property type="match status" value="1"/>
</dbReference>